<protein>
    <recommendedName>
        <fullName evidence="5">Flavodoxin-like domain-containing protein</fullName>
    </recommendedName>
</protein>
<proteinExistence type="predicted"/>
<name>A0A6A3NLN7_9STRA</name>
<dbReference type="Proteomes" id="UP000429607">
    <property type="component" value="Unassembled WGS sequence"/>
</dbReference>
<gene>
    <name evidence="1" type="ORF">PR001_g4562</name>
    <name evidence="2" type="ORF">PR003_g4716</name>
</gene>
<organism evidence="1 3">
    <name type="scientific">Phytophthora rubi</name>
    <dbReference type="NCBI Taxonomy" id="129364"/>
    <lineage>
        <taxon>Eukaryota</taxon>
        <taxon>Sar</taxon>
        <taxon>Stramenopiles</taxon>
        <taxon>Oomycota</taxon>
        <taxon>Peronosporomycetes</taxon>
        <taxon>Peronosporales</taxon>
        <taxon>Peronosporaceae</taxon>
        <taxon>Phytophthora</taxon>
    </lineage>
</organism>
<dbReference type="AlphaFoldDB" id="A0A6A3NLN7"/>
<accession>A0A6A3NLN7</accession>
<evidence type="ECO:0008006" key="5">
    <source>
        <dbReference type="Google" id="ProtNLM"/>
    </source>
</evidence>
<dbReference type="EMBL" id="QXFV01000188">
    <property type="protein sequence ID" value="KAE9046455.1"/>
    <property type="molecule type" value="Genomic_DNA"/>
</dbReference>
<evidence type="ECO:0000313" key="2">
    <source>
        <dbReference type="EMBL" id="KAE9351800.1"/>
    </source>
</evidence>
<dbReference type="InterPro" id="IPR029039">
    <property type="entry name" value="Flavoprotein-like_sf"/>
</dbReference>
<reference evidence="1 3" key="1">
    <citation type="submission" date="2018-09" db="EMBL/GenBank/DDBJ databases">
        <title>Genomic investigation of the strawberry pathogen Phytophthora fragariae indicates pathogenicity is determined by transcriptional variation in three key races.</title>
        <authorList>
            <person name="Adams T.M."/>
            <person name="Armitage A.D."/>
            <person name="Sobczyk M.K."/>
            <person name="Bates H.J."/>
            <person name="Dunwell J.M."/>
            <person name="Nellist C.F."/>
            <person name="Harrison R.J."/>
        </authorList>
    </citation>
    <scope>NUCLEOTIDE SEQUENCE [LARGE SCALE GENOMIC DNA]</scope>
    <source>
        <strain evidence="1 3">SCRP249</strain>
        <strain evidence="2 4">SCRP333</strain>
    </source>
</reference>
<dbReference type="EMBL" id="QXFT01000181">
    <property type="protein sequence ID" value="KAE9351800.1"/>
    <property type="molecule type" value="Genomic_DNA"/>
</dbReference>
<sequence length="187" mass="19982">MTGVVIIYFSMYGHVAKLASSLKAGVTAVPRVKASVYHVEETLNEDLLKALHGRAQGSRWHSAGLPHALRHAAGAACGGLWAGCGVLFSSSRVDLRRDTSTSNARGEVHIAESREALTPRRRRRLWSKAAKSACSEMLTCSVGEKVSISQQADLIFDMAANNGSRELGTALQPEALCQESIAVCCMG</sequence>
<dbReference type="Proteomes" id="UP000434957">
    <property type="component" value="Unassembled WGS sequence"/>
</dbReference>
<dbReference type="SUPFAM" id="SSF52218">
    <property type="entry name" value="Flavoproteins"/>
    <property type="match status" value="1"/>
</dbReference>
<comment type="caution">
    <text evidence="1">The sequence shown here is derived from an EMBL/GenBank/DDBJ whole genome shotgun (WGS) entry which is preliminary data.</text>
</comment>
<evidence type="ECO:0000313" key="3">
    <source>
        <dbReference type="Proteomes" id="UP000429607"/>
    </source>
</evidence>
<dbReference type="Gene3D" id="3.40.50.360">
    <property type="match status" value="1"/>
</dbReference>
<evidence type="ECO:0000313" key="1">
    <source>
        <dbReference type="EMBL" id="KAE9046455.1"/>
    </source>
</evidence>
<keyword evidence="4" id="KW-1185">Reference proteome</keyword>
<evidence type="ECO:0000313" key="4">
    <source>
        <dbReference type="Proteomes" id="UP000434957"/>
    </source>
</evidence>